<comment type="caution">
    <text evidence="1">The sequence shown here is derived from an EMBL/GenBank/DDBJ whole genome shotgun (WGS) entry which is preliminary data.</text>
</comment>
<dbReference type="EMBL" id="ONZP01000068">
    <property type="protein sequence ID" value="SPJ72525.1"/>
    <property type="molecule type" value="Genomic_DNA"/>
</dbReference>
<keyword evidence="2" id="KW-1185">Reference proteome</keyword>
<gene>
    <name evidence="1" type="ORF">FTOL_02254</name>
</gene>
<reference evidence="1" key="1">
    <citation type="submission" date="2018-03" db="EMBL/GenBank/DDBJ databases">
        <authorList>
            <person name="Guldener U."/>
        </authorList>
    </citation>
    <scope>NUCLEOTIDE SEQUENCE</scope>
</reference>
<sequence length="143" mass="15347">MSDGQAFPQIQDESTKLTFVDSDYLLNASGADFGASFAVTSPHDVDQLLYLNSFTHDAASLGSLADQEGMFDMVEDGSFPIDDFDFSAPIIGMGPHPIDIQSTEFEFDLSLPSLPILDLPEPSHEMYPGYASLSGSPSTTATL</sequence>
<accession>A0AAE8SE55</accession>
<evidence type="ECO:0000313" key="1">
    <source>
        <dbReference type="EMBL" id="SPJ72525.1"/>
    </source>
</evidence>
<evidence type="ECO:0000313" key="2">
    <source>
        <dbReference type="Proteomes" id="UP001187734"/>
    </source>
</evidence>
<dbReference type="AlphaFoldDB" id="A0AAE8SE55"/>
<protein>
    <submittedName>
        <fullName evidence="1">Uncharacterized protein</fullName>
    </submittedName>
</protein>
<name>A0AAE8SE55_9HYPO</name>
<proteinExistence type="predicted"/>
<organism evidence="1 2">
    <name type="scientific">Fusarium torulosum</name>
    <dbReference type="NCBI Taxonomy" id="33205"/>
    <lineage>
        <taxon>Eukaryota</taxon>
        <taxon>Fungi</taxon>
        <taxon>Dikarya</taxon>
        <taxon>Ascomycota</taxon>
        <taxon>Pezizomycotina</taxon>
        <taxon>Sordariomycetes</taxon>
        <taxon>Hypocreomycetidae</taxon>
        <taxon>Hypocreales</taxon>
        <taxon>Nectriaceae</taxon>
        <taxon>Fusarium</taxon>
    </lineage>
</organism>
<dbReference type="Proteomes" id="UP001187734">
    <property type="component" value="Unassembled WGS sequence"/>
</dbReference>